<comment type="subcellular location">
    <subcellularLocation>
        <location evidence="1">Nucleus</location>
    </subcellularLocation>
</comment>
<dbReference type="InterPro" id="IPR031336">
    <property type="entry name" value="CDC73_C"/>
</dbReference>
<feature type="region of interest" description="Disordered" evidence="5">
    <location>
        <begin position="216"/>
        <end position="244"/>
    </location>
</feature>
<feature type="domain" description="Cell division control protein 73 C-terminal" evidence="6">
    <location>
        <begin position="243"/>
        <end position="406"/>
    </location>
</feature>
<evidence type="ECO:0000256" key="5">
    <source>
        <dbReference type="SAM" id="MobiDB-lite"/>
    </source>
</evidence>
<evidence type="ECO:0000256" key="4">
    <source>
        <dbReference type="ARBA" id="ARBA00023242"/>
    </source>
</evidence>
<protein>
    <submittedName>
        <fullName evidence="7">RNA pol II accessory factor, Cdc73 family-domain-containing protein</fullName>
    </submittedName>
</protein>
<keyword evidence="8" id="KW-1185">Reference proteome</keyword>
<feature type="compositionally biased region" description="Basic and acidic residues" evidence="5">
    <location>
        <begin position="123"/>
        <end position="139"/>
    </location>
</feature>
<dbReference type="FunFam" id="3.40.50.11990:FF:000004">
    <property type="entry name" value="Potential RNA Pol II elongation accessory factor"/>
    <property type="match status" value="1"/>
</dbReference>
<gene>
    <name evidence="7" type="ORF">DB88DRAFT_492105</name>
</gene>
<dbReference type="PANTHER" id="PTHR12466">
    <property type="entry name" value="CDC73 DOMAIN PROTEIN"/>
    <property type="match status" value="1"/>
</dbReference>
<keyword evidence="4" id="KW-0539">Nucleus</keyword>
<dbReference type="Pfam" id="PF05179">
    <property type="entry name" value="CDC73_C"/>
    <property type="match status" value="1"/>
</dbReference>
<sequence length="410" mass="46116">MAEETHDPIDLLRQSISSSLPSVLLTAASEPTDTLSLAAYISFPQPTGEPINLTKETPTRYTSKAGSTNEFYNVAQLWLAWTERESGVRDYLVKGQAGGVGYVSVADRRGVVEFLQSEEGVSDRVLPKGHDKEKGKDSTAEGVAEAVEAGPSKAPVKRKYEVDVKDREFCKKLRAEEVELRDRNSVMRTCGSGKVNNFEAFVKGIMADRIKAFRKSLESSGGRAPQSQSQNTDPSRGAKKARSTNPIIMISSSPTALITMWNVKKFLEQGIFEPSDQARQNEALNGNTKPEDMVPILRSRPGPTGELITNKYYVVDGVEALQKFGQDAWDRVICVLTTGQEWQFRPYKWQQPKVLFRNVTGIYFQYNNEPTNPAVKDWNVTEMRIDRTKRHTDRQVVADFWQILDRSKRR</sequence>
<evidence type="ECO:0000313" key="8">
    <source>
        <dbReference type="Proteomes" id="UP001182556"/>
    </source>
</evidence>
<feature type="compositionally biased region" description="Polar residues" evidence="5">
    <location>
        <begin position="225"/>
        <end position="234"/>
    </location>
</feature>
<dbReference type="GO" id="GO:0016593">
    <property type="term" value="C:Cdc73/Paf1 complex"/>
    <property type="evidence" value="ECO:0007669"/>
    <property type="project" value="InterPro"/>
</dbReference>
<dbReference type="GO" id="GO:0000993">
    <property type="term" value="F:RNA polymerase II complex binding"/>
    <property type="evidence" value="ECO:0007669"/>
    <property type="project" value="TreeGrafter"/>
</dbReference>
<evidence type="ECO:0000256" key="1">
    <source>
        <dbReference type="ARBA" id="ARBA00004123"/>
    </source>
</evidence>
<comment type="similarity">
    <text evidence="2">Belongs to the CDC73 family.</text>
</comment>
<name>A0AAD9CX53_PAPLA</name>
<organism evidence="7 8">
    <name type="scientific">Papiliotrema laurentii</name>
    <name type="common">Cryptococcus laurentii</name>
    <dbReference type="NCBI Taxonomy" id="5418"/>
    <lineage>
        <taxon>Eukaryota</taxon>
        <taxon>Fungi</taxon>
        <taxon>Dikarya</taxon>
        <taxon>Basidiomycota</taxon>
        <taxon>Agaricomycotina</taxon>
        <taxon>Tremellomycetes</taxon>
        <taxon>Tremellales</taxon>
        <taxon>Rhynchogastremaceae</taxon>
        <taxon>Papiliotrema</taxon>
    </lineage>
</organism>
<dbReference type="InterPro" id="IPR007852">
    <property type="entry name" value="Cdc73/Parafibromin"/>
</dbReference>
<evidence type="ECO:0000259" key="6">
    <source>
        <dbReference type="Pfam" id="PF05179"/>
    </source>
</evidence>
<dbReference type="EMBL" id="JAODAN010000006">
    <property type="protein sequence ID" value="KAK1923701.1"/>
    <property type="molecule type" value="Genomic_DNA"/>
</dbReference>
<proteinExistence type="inferred from homology"/>
<feature type="region of interest" description="Disordered" evidence="5">
    <location>
        <begin position="123"/>
        <end position="152"/>
    </location>
</feature>
<accession>A0AAD9CX53</accession>
<feature type="compositionally biased region" description="Low complexity" evidence="5">
    <location>
        <begin position="140"/>
        <end position="150"/>
    </location>
</feature>
<reference evidence="7" key="1">
    <citation type="submission" date="2023-02" db="EMBL/GenBank/DDBJ databases">
        <title>Identification and recombinant expression of a fungal hydrolase from Papiliotrema laurentii that hydrolyzes apple cutin and clears colloidal polyester polyurethane.</title>
        <authorList>
            <consortium name="DOE Joint Genome Institute"/>
            <person name="Roman V.A."/>
            <person name="Bojanowski C."/>
            <person name="Crable B.R."/>
            <person name="Wagner D.N."/>
            <person name="Hung C.S."/>
            <person name="Nadeau L.J."/>
            <person name="Schratz L."/>
            <person name="Haridas S."/>
            <person name="Pangilinan J."/>
            <person name="Lipzen A."/>
            <person name="Na H."/>
            <person name="Yan M."/>
            <person name="Ng V."/>
            <person name="Grigoriev I.V."/>
            <person name="Spatafora J.W."/>
            <person name="Barlow D."/>
            <person name="Biffinger J."/>
            <person name="Kelley-Loughnane N."/>
            <person name="Varaljay V.A."/>
            <person name="Crookes-Goodson W.J."/>
        </authorList>
    </citation>
    <scope>NUCLEOTIDE SEQUENCE</scope>
    <source>
        <strain evidence="7">5307AH</strain>
    </source>
</reference>
<evidence type="ECO:0000256" key="2">
    <source>
        <dbReference type="ARBA" id="ARBA00010427"/>
    </source>
</evidence>
<dbReference type="GO" id="GO:0032968">
    <property type="term" value="P:positive regulation of transcription elongation by RNA polymerase II"/>
    <property type="evidence" value="ECO:0007669"/>
    <property type="project" value="TreeGrafter"/>
</dbReference>
<dbReference type="PANTHER" id="PTHR12466:SF8">
    <property type="entry name" value="PARAFIBROMIN"/>
    <property type="match status" value="1"/>
</dbReference>
<keyword evidence="3" id="KW-0804">Transcription</keyword>
<dbReference type="Proteomes" id="UP001182556">
    <property type="component" value="Unassembled WGS sequence"/>
</dbReference>
<dbReference type="InterPro" id="IPR038103">
    <property type="entry name" value="CDC73_C_sf"/>
</dbReference>
<dbReference type="Gene3D" id="3.40.50.11990">
    <property type="entry name" value="RNA polymerase II accessory factor, Cdc73 C-terminal domain"/>
    <property type="match status" value="1"/>
</dbReference>
<comment type="caution">
    <text evidence="7">The sequence shown here is derived from an EMBL/GenBank/DDBJ whole genome shotgun (WGS) entry which is preliminary data.</text>
</comment>
<dbReference type="AlphaFoldDB" id="A0AAD9CX53"/>
<evidence type="ECO:0000256" key="3">
    <source>
        <dbReference type="ARBA" id="ARBA00023163"/>
    </source>
</evidence>
<dbReference type="GO" id="GO:0006368">
    <property type="term" value="P:transcription elongation by RNA polymerase II"/>
    <property type="evidence" value="ECO:0007669"/>
    <property type="project" value="InterPro"/>
</dbReference>
<evidence type="ECO:0000313" key="7">
    <source>
        <dbReference type="EMBL" id="KAK1923701.1"/>
    </source>
</evidence>